<dbReference type="eggNOG" id="COG0637">
    <property type="taxonomic scope" value="Bacteria"/>
</dbReference>
<dbReference type="STRING" id="765912.Thimo_0390"/>
<accession>L0GR75</accession>
<dbReference type="RefSeq" id="WP_015279401.1">
    <property type="nucleotide sequence ID" value="NC_019940.1"/>
</dbReference>
<organism evidence="1 2">
    <name type="scientific">Thioflavicoccus mobilis 8321</name>
    <dbReference type="NCBI Taxonomy" id="765912"/>
    <lineage>
        <taxon>Bacteria</taxon>
        <taxon>Pseudomonadati</taxon>
        <taxon>Pseudomonadota</taxon>
        <taxon>Gammaproteobacteria</taxon>
        <taxon>Chromatiales</taxon>
        <taxon>Chromatiaceae</taxon>
        <taxon>Thioflavicoccus</taxon>
    </lineage>
</organism>
<keyword evidence="2" id="KW-1185">Reference proteome</keyword>
<gene>
    <name evidence="1" type="ORF">Thimo_0390</name>
</gene>
<dbReference type="GO" id="GO:0016787">
    <property type="term" value="F:hydrolase activity"/>
    <property type="evidence" value="ECO:0007669"/>
    <property type="project" value="InterPro"/>
</dbReference>
<dbReference type="Gene3D" id="1.10.150.240">
    <property type="entry name" value="Putative phosphatase, domain 2"/>
    <property type="match status" value="1"/>
</dbReference>
<dbReference type="HOGENOM" id="CLU_045011_0_2_6"/>
<dbReference type="InterPro" id="IPR023214">
    <property type="entry name" value="HAD_sf"/>
</dbReference>
<name>L0GR75_9GAMM</name>
<reference evidence="1 2" key="1">
    <citation type="submission" date="2011-09" db="EMBL/GenBank/DDBJ databases">
        <title>Complete sequence of chromosome of Thioflavicoccus mobilis 8321.</title>
        <authorList>
            <consortium name="US DOE Joint Genome Institute"/>
            <person name="Lucas S."/>
            <person name="Han J."/>
            <person name="Lapidus A."/>
            <person name="Cheng J.-F."/>
            <person name="Goodwin L."/>
            <person name="Pitluck S."/>
            <person name="Peters L."/>
            <person name="Ovchinnikova G."/>
            <person name="Lu M."/>
            <person name="Detter J.C."/>
            <person name="Han C."/>
            <person name="Tapia R."/>
            <person name="Land M."/>
            <person name="Hauser L."/>
            <person name="Kyrpides N."/>
            <person name="Ivanova N."/>
            <person name="Pagani I."/>
            <person name="Vogl K."/>
            <person name="Liu Z."/>
            <person name="Imhoff J."/>
            <person name="Thiel V."/>
            <person name="Frigaard N.-U."/>
            <person name="Bryant D."/>
            <person name="Woyke T."/>
        </authorList>
    </citation>
    <scope>NUCLEOTIDE SEQUENCE [LARGE SCALE GENOMIC DNA]</scope>
    <source>
        <strain evidence="1 2">8321</strain>
    </source>
</reference>
<dbReference type="Gene3D" id="3.40.50.1000">
    <property type="entry name" value="HAD superfamily/HAD-like"/>
    <property type="match status" value="1"/>
</dbReference>
<evidence type="ECO:0000313" key="1">
    <source>
        <dbReference type="EMBL" id="AGA89253.1"/>
    </source>
</evidence>
<dbReference type="PANTHER" id="PTHR42896">
    <property type="entry name" value="XYLULOSE-1,5-BISPHOSPHATE (XUBP) PHOSPHATASE"/>
    <property type="match status" value="1"/>
</dbReference>
<protein>
    <submittedName>
        <fullName evidence="1">Haloacid dehalogenase superfamily protein, subfamily IA, variant 3 with third motif having DD or ED</fullName>
    </submittedName>
</protein>
<dbReference type="SUPFAM" id="SSF56784">
    <property type="entry name" value="HAD-like"/>
    <property type="match status" value="1"/>
</dbReference>
<dbReference type="SFLD" id="SFLDG01135">
    <property type="entry name" value="C1.5.6:_HAD__Beta-PGM__Phospha"/>
    <property type="match status" value="1"/>
</dbReference>
<dbReference type="NCBIfam" id="TIGR01509">
    <property type="entry name" value="HAD-SF-IA-v3"/>
    <property type="match status" value="1"/>
</dbReference>
<dbReference type="PANTHER" id="PTHR42896:SF2">
    <property type="entry name" value="CBBY-LIKE PROTEIN"/>
    <property type="match status" value="1"/>
</dbReference>
<evidence type="ECO:0000313" key="2">
    <source>
        <dbReference type="Proteomes" id="UP000010816"/>
    </source>
</evidence>
<dbReference type="EMBL" id="CP003051">
    <property type="protein sequence ID" value="AGA89253.1"/>
    <property type="molecule type" value="Genomic_DNA"/>
</dbReference>
<dbReference type="InterPro" id="IPR044999">
    <property type="entry name" value="CbbY-like"/>
</dbReference>
<dbReference type="AlphaFoldDB" id="L0GR75"/>
<dbReference type="InterPro" id="IPR023198">
    <property type="entry name" value="PGP-like_dom2"/>
</dbReference>
<dbReference type="PRINTS" id="PR00413">
    <property type="entry name" value="HADHALOGNASE"/>
</dbReference>
<dbReference type="PATRIC" id="fig|765912.4.peg.383"/>
<dbReference type="SFLD" id="SFLDS00003">
    <property type="entry name" value="Haloacid_Dehalogenase"/>
    <property type="match status" value="1"/>
</dbReference>
<dbReference type="Pfam" id="PF00702">
    <property type="entry name" value="Hydrolase"/>
    <property type="match status" value="1"/>
</dbReference>
<proteinExistence type="predicted"/>
<dbReference type="KEGG" id="tmb:Thimo_0390"/>
<dbReference type="Proteomes" id="UP000010816">
    <property type="component" value="Chromosome"/>
</dbReference>
<dbReference type="InterPro" id="IPR036412">
    <property type="entry name" value="HAD-like_sf"/>
</dbReference>
<dbReference type="SFLD" id="SFLDF00035">
    <property type="entry name" value="phosphoglycolate_phosphatase"/>
    <property type="match status" value="1"/>
</dbReference>
<dbReference type="SFLD" id="SFLDG01129">
    <property type="entry name" value="C1.5:_HAD__Beta-PGM__Phosphata"/>
    <property type="match status" value="1"/>
</dbReference>
<sequence length="256" mass="27724">MLEAVIFDVDGTLADTEEAHRQAFNATFQEFGLPWDWDQTLYRQLLAVSGGKERIRHYCTNAHPQWLRGPDADERIAALHKHKTERYAEIVASGGVAPRPGVRRLIEELQGAGIRLAIATTTSLANVASLLENSLSGLPEDTFEVIGAGEHAADKKPSPAIYDWVLAELALPPERCLAIEDSENGLRAALGADLPTLVTESCWSQGDDFSGSLAVLSDLGEPEAPFRLLAGALPDGVNGPGWVDVDLLTRWHRAAV</sequence>
<dbReference type="InterPro" id="IPR006439">
    <property type="entry name" value="HAD-SF_hydro_IA"/>
</dbReference>
<dbReference type="OrthoDB" id="9782449at2"/>